<reference evidence="3" key="1">
    <citation type="submission" date="2017-09" db="EMBL/GenBank/DDBJ databases">
        <title>Depth-based differentiation of microbial function through sediment-hosted aquifers and enrichment of novel symbionts in the deep terrestrial subsurface.</title>
        <authorList>
            <person name="Probst A.J."/>
            <person name="Ladd B."/>
            <person name="Jarett J.K."/>
            <person name="Geller-Mcgrath D.E."/>
            <person name="Sieber C.M.K."/>
            <person name="Emerson J.B."/>
            <person name="Anantharaman K."/>
            <person name="Thomas B.C."/>
            <person name="Malmstrom R."/>
            <person name="Stieglmeier M."/>
            <person name="Klingl A."/>
            <person name="Woyke T."/>
            <person name="Ryan C.M."/>
            <person name="Banfield J.F."/>
        </authorList>
    </citation>
    <scope>NUCLEOTIDE SEQUENCE [LARGE SCALE GENOMIC DNA]</scope>
</reference>
<protein>
    <recommendedName>
        <fullName evidence="4">DUF4367 domain-containing protein</fullName>
    </recommendedName>
</protein>
<sequence length="179" mass="20888">MTTKKYSFGNRLIIYVVFVVIILGIVGAVFYFNKKNIEEPKKINIYKDKEKTFLSDDSLGLTLEIEPNWKILYSDKNTISVGPSDQNETANTEGYEISVFNFDKSIPLKNWIDDWILNSNCPDCYSSPNKLQEELYLVEDHGSLNYIANYFLLKDNTIYQITLFDENISFQEIMKKIKF</sequence>
<keyword evidence="1" id="KW-1133">Transmembrane helix</keyword>
<dbReference type="Proteomes" id="UP000228528">
    <property type="component" value="Unassembled WGS sequence"/>
</dbReference>
<gene>
    <name evidence="2" type="ORF">COU30_05725</name>
</gene>
<dbReference type="EMBL" id="PFBW01000237">
    <property type="protein sequence ID" value="PIR76835.1"/>
    <property type="molecule type" value="Genomic_DNA"/>
</dbReference>
<evidence type="ECO:0008006" key="4">
    <source>
        <dbReference type="Google" id="ProtNLM"/>
    </source>
</evidence>
<accession>A0A2M6NZE1</accession>
<name>A0A2M6NZE1_9BACT</name>
<evidence type="ECO:0000256" key="1">
    <source>
        <dbReference type="SAM" id="Phobius"/>
    </source>
</evidence>
<feature type="transmembrane region" description="Helical" evidence="1">
    <location>
        <begin position="12"/>
        <end position="32"/>
    </location>
</feature>
<dbReference type="AlphaFoldDB" id="A0A2M6NZE1"/>
<evidence type="ECO:0000313" key="3">
    <source>
        <dbReference type="Proteomes" id="UP000228528"/>
    </source>
</evidence>
<keyword evidence="1" id="KW-0472">Membrane</keyword>
<proteinExistence type="predicted"/>
<comment type="caution">
    <text evidence="2">The sequence shown here is derived from an EMBL/GenBank/DDBJ whole genome shotgun (WGS) entry which is preliminary data.</text>
</comment>
<evidence type="ECO:0000313" key="2">
    <source>
        <dbReference type="EMBL" id="PIR76835.1"/>
    </source>
</evidence>
<organism evidence="2 3">
    <name type="scientific">Candidatus Magasanikbacteria bacterium CG10_big_fil_rev_8_21_14_0_10_38_6</name>
    <dbReference type="NCBI Taxonomy" id="1974647"/>
    <lineage>
        <taxon>Bacteria</taxon>
        <taxon>Candidatus Magasanikiibacteriota</taxon>
    </lineage>
</organism>
<keyword evidence="1" id="KW-0812">Transmembrane</keyword>